<dbReference type="InterPro" id="IPR038404">
    <property type="entry name" value="TRAP_DctP_sf"/>
</dbReference>
<dbReference type="InterPro" id="IPR018389">
    <property type="entry name" value="DctP_fam"/>
</dbReference>
<dbReference type="AlphaFoldDB" id="A0A918CZ37"/>
<dbReference type="PANTHER" id="PTHR33376:SF4">
    <property type="entry name" value="SIALIC ACID-BINDING PERIPLASMIC PROTEIN SIAP"/>
    <property type="match status" value="1"/>
</dbReference>
<proteinExistence type="predicted"/>
<dbReference type="Proteomes" id="UP000600365">
    <property type="component" value="Unassembled WGS sequence"/>
</dbReference>
<sequence length="505" mass="54362">MRNRRLWAGLGAVTALLVASGCGGSVDKAGGGSGPRPTVLRMFSGLDEVEPFIQAVGEVSEGELRIDRIHSKHGESGEADLIRAVRDGRYDLAVVPVRAWHGAGVSDFDALVAPLAVDSYALQQKVLDGDIAATMLKGVRKAGVEEIGILPGPMRKPVGITRFLRGPEDYRGAKIGAATSAVAARTLRTLGARPVPRAFYGASIAGLDGVEHQVLNVALDQYDVAAESITANVNLWPRPAVVVGNPKHLRALSGDQRGDLRRAAHTAVESMTTEMRQAEADEGTEALCRRGRVRFENTTAAQLARLRKAVDPVYAWLRQDARTRGYLDRIRALRHGTKAARDAEIPSCEGQGADRSPTERSGLDGAYKMTTSEDELVAAGAAGDEVKPQNWGDFRLVFAKGHFAFTTENTEACVWAYGEFTVRDRQLTLTVGGGGGTSPNHAANQFGERFVFRWSAYRDLLTLSGVKGQVSPTPFWVKPWRRISNTPDDGLLSRKCPPPAAAFTG</sequence>
<dbReference type="Gene3D" id="3.40.190.170">
    <property type="entry name" value="Bacterial extracellular solute-binding protein, family 7"/>
    <property type="match status" value="1"/>
</dbReference>
<dbReference type="PROSITE" id="PS51257">
    <property type="entry name" value="PROKAR_LIPOPROTEIN"/>
    <property type="match status" value="1"/>
</dbReference>
<dbReference type="EMBL" id="BMMM01000001">
    <property type="protein sequence ID" value="GGN51120.1"/>
    <property type="molecule type" value="Genomic_DNA"/>
</dbReference>
<dbReference type="GO" id="GO:0055085">
    <property type="term" value="P:transmembrane transport"/>
    <property type="evidence" value="ECO:0007669"/>
    <property type="project" value="InterPro"/>
</dbReference>
<reference evidence="3 4" key="1">
    <citation type="journal article" date="2014" name="Int. J. Syst. Evol. Microbiol.">
        <title>Complete genome sequence of Corynebacterium casei LMG S-19264T (=DSM 44701T), isolated from a smear-ripened cheese.</title>
        <authorList>
            <consortium name="US DOE Joint Genome Institute (JGI-PGF)"/>
            <person name="Walter F."/>
            <person name="Albersmeier A."/>
            <person name="Kalinowski J."/>
            <person name="Ruckert C."/>
        </authorList>
    </citation>
    <scope>NUCLEOTIDE SEQUENCE [LARGE SCALE GENOMIC DNA]</scope>
    <source>
        <strain evidence="3 4">CGMCC 4.7111</strain>
    </source>
</reference>
<evidence type="ECO:0000256" key="2">
    <source>
        <dbReference type="SAM" id="MobiDB-lite"/>
    </source>
</evidence>
<accession>A0A918CZ37</accession>
<organism evidence="3 4">
    <name type="scientific">Streptomyces albiflavescens</name>
    <dbReference type="NCBI Taxonomy" id="1623582"/>
    <lineage>
        <taxon>Bacteria</taxon>
        <taxon>Bacillati</taxon>
        <taxon>Actinomycetota</taxon>
        <taxon>Actinomycetes</taxon>
        <taxon>Kitasatosporales</taxon>
        <taxon>Streptomycetaceae</taxon>
        <taxon>Streptomyces</taxon>
    </lineage>
</organism>
<evidence type="ECO:0000313" key="3">
    <source>
        <dbReference type="EMBL" id="GGN51120.1"/>
    </source>
</evidence>
<keyword evidence="1" id="KW-0732">Signal</keyword>
<feature type="region of interest" description="Disordered" evidence="2">
    <location>
        <begin position="340"/>
        <end position="365"/>
    </location>
</feature>
<dbReference type="PANTHER" id="PTHR33376">
    <property type="match status" value="1"/>
</dbReference>
<keyword evidence="4" id="KW-1185">Reference proteome</keyword>
<evidence type="ECO:0000313" key="4">
    <source>
        <dbReference type="Proteomes" id="UP000600365"/>
    </source>
</evidence>
<dbReference type="Pfam" id="PF03480">
    <property type="entry name" value="DctP"/>
    <property type="match status" value="1"/>
</dbReference>
<dbReference type="RefSeq" id="WP_189184256.1">
    <property type="nucleotide sequence ID" value="NZ_BMMM01000001.1"/>
</dbReference>
<comment type="caution">
    <text evidence="3">The sequence shown here is derived from an EMBL/GenBank/DDBJ whole genome shotgun (WGS) entry which is preliminary data.</text>
</comment>
<gene>
    <name evidence="3" type="ORF">GCM10011579_006570</name>
</gene>
<protein>
    <submittedName>
        <fullName evidence="3">Uncharacterized protein</fullName>
    </submittedName>
</protein>
<evidence type="ECO:0000256" key="1">
    <source>
        <dbReference type="ARBA" id="ARBA00022729"/>
    </source>
</evidence>
<name>A0A918CZ37_9ACTN</name>